<gene>
    <name evidence="1" type="ORF">PSSU_1073</name>
</gene>
<dbReference type="EMBL" id="MWWQ01000009">
    <property type="protein sequence ID" value="OZG51136.1"/>
    <property type="molecule type" value="Genomic_DNA"/>
</dbReference>
<keyword evidence="2" id="KW-1185">Reference proteome</keyword>
<dbReference type="InterPro" id="IPR036102">
    <property type="entry name" value="OsmC/Ohrsf"/>
</dbReference>
<dbReference type="RefSeq" id="WP_094691429.1">
    <property type="nucleotide sequence ID" value="NZ_JBQKGU010000016.1"/>
</dbReference>
<dbReference type="SUPFAM" id="SSF82784">
    <property type="entry name" value="OsmC-like"/>
    <property type="match status" value="1"/>
</dbReference>
<evidence type="ECO:0000313" key="1">
    <source>
        <dbReference type="EMBL" id="OZG51136.1"/>
    </source>
</evidence>
<name>A0A261EWU4_9BIFI</name>
<accession>A0A261EWU4</accession>
<dbReference type="Proteomes" id="UP000216454">
    <property type="component" value="Unassembled WGS sequence"/>
</dbReference>
<organism evidence="1 2">
    <name type="scientific">Pseudoscardovia suis</name>
    <dbReference type="NCBI Taxonomy" id="987063"/>
    <lineage>
        <taxon>Bacteria</taxon>
        <taxon>Bacillati</taxon>
        <taxon>Actinomycetota</taxon>
        <taxon>Actinomycetes</taxon>
        <taxon>Bifidobacteriales</taxon>
        <taxon>Bifidobacteriaceae</taxon>
        <taxon>Pseudoscardovia</taxon>
    </lineage>
</organism>
<evidence type="ECO:0000313" key="2">
    <source>
        <dbReference type="Proteomes" id="UP000216454"/>
    </source>
</evidence>
<protein>
    <submittedName>
        <fullName evidence="1">Peroxiredoxin</fullName>
    </submittedName>
</protein>
<sequence>MARLWVEKNKDGSWDAFSDDGAHIKFGRSKDRGVFSPGDLTKIALAGCAALSSEMAVTSALGDGKSAKIVVDGTYDRDADAYTSYEEQIVVDATEAGLSEEDAKKLAERIRRHIESGCTVMHTYAHETPVRMDVDIRR</sequence>
<comment type="caution">
    <text evidence="1">The sequence shown here is derived from an EMBL/GenBank/DDBJ whole genome shotgun (WGS) entry which is preliminary data.</text>
</comment>
<dbReference type="InterPro" id="IPR015946">
    <property type="entry name" value="KH_dom-like_a/b"/>
</dbReference>
<dbReference type="Gene3D" id="3.30.300.20">
    <property type="match status" value="1"/>
</dbReference>
<proteinExistence type="predicted"/>
<dbReference type="OrthoDB" id="4703953at2"/>
<reference evidence="1 2" key="1">
    <citation type="journal article" date="2017" name="BMC Genomics">
        <title>Comparative genomic and phylogenomic analyses of the Bifidobacteriaceae family.</title>
        <authorList>
            <person name="Lugli G.A."/>
            <person name="Milani C."/>
            <person name="Turroni F."/>
            <person name="Duranti S."/>
            <person name="Mancabelli L."/>
            <person name="Mangifesta M."/>
            <person name="Ferrario C."/>
            <person name="Modesto M."/>
            <person name="Mattarelli P."/>
            <person name="Jiri K."/>
            <person name="van Sinderen D."/>
            <person name="Ventura M."/>
        </authorList>
    </citation>
    <scope>NUCLEOTIDE SEQUENCE [LARGE SCALE GENOMIC DNA]</scope>
    <source>
        <strain evidence="1 2">DSM 24744</strain>
    </source>
</reference>
<dbReference type="AlphaFoldDB" id="A0A261EWU4"/>